<accession>A0A8B8RYH6</accession>
<feature type="compositionally biased region" description="Basic residues" evidence="1">
    <location>
        <begin position="76"/>
        <end position="88"/>
    </location>
</feature>
<dbReference type="KEGG" id="cfr:116659280"/>
<feature type="compositionally biased region" description="Basic and acidic residues" evidence="1">
    <location>
        <begin position="185"/>
        <end position="194"/>
    </location>
</feature>
<evidence type="ECO:0000256" key="1">
    <source>
        <dbReference type="SAM" id="MobiDB-lite"/>
    </source>
</evidence>
<dbReference type="AlphaFoldDB" id="A0A8B8RYH6"/>
<feature type="region of interest" description="Disordered" evidence="1">
    <location>
        <begin position="125"/>
        <end position="218"/>
    </location>
</feature>
<gene>
    <name evidence="3" type="primary">LOC116659280</name>
</gene>
<dbReference type="RefSeq" id="XP_032322537.1">
    <property type="nucleotide sequence ID" value="XM_032466646.1"/>
</dbReference>
<evidence type="ECO:0000313" key="3">
    <source>
        <dbReference type="RefSeq" id="XP_032322537.1"/>
    </source>
</evidence>
<reference evidence="3" key="1">
    <citation type="submission" date="2025-08" db="UniProtKB">
        <authorList>
            <consortium name="RefSeq"/>
        </authorList>
    </citation>
    <scope>IDENTIFICATION</scope>
    <source>
        <tissue evidence="3">Ear skin</tissue>
    </source>
</reference>
<keyword evidence="2" id="KW-1185">Reference proteome</keyword>
<organism evidence="2 3">
    <name type="scientific">Camelus ferus</name>
    <name type="common">Wild bactrian camel</name>
    <name type="synonym">Camelus bactrianus ferus</name>
    <dbReference type="NCBI Taxonomy" id="419612"/>
    <lineage>
        <taxon>Eukaryota</taxon>
        <taxon>Metazoa</taxon>
        <taxon>Chordata</taxon>
        <taxon>Craniata</taxon>
        <taxon>Vertebrata</taxon>
        <taxon>Euteleostomi</taxon>
        <taxon>Mammalia</taxon>
        <taxon>Eutheria</taxon>
        <taxon>Laurasiatheria</taxon>
        <taxon>Artiodactyla</taxon>
        <taxon>Tylopoda</taxon>
        <taxon>Camelidae</taxon>
        <taxon>Camelus</taxon>
    </lineage>
</organism>
<sequence length="329" mass="34413">MAVSHRAWAAAGKDNGISLRLYLQNVKGPINLPRAKGDRLVFNISPTVWTPSSLLRLCTGERATASSCPQPLVPVPHRHLPKRHRLGRTKGSEGTAPAESPGSLGPHAVAAEGREWAVPAARASLSTSLSGRRPRCAAQVDAHTHSAGSAVGPGRARGRGRSPPRGDTLAHGGAPSDPPPPGSAERARVFEQKRLASPPHQLAPPRPPRRSLAPPLAPRAPALEPRLLTRRSPGPAPSVGGGVGPYQAPPSGVGDSLGKVPLCLKQKWGLLVCAFLLLLEPPRRHLPRSARLRLKRPITVLCGPGSAAAKVGGAQPSPAFPVRLKGSRD</sequence>
<dbReference type="Proteomes" id="UP000694856">
    <property type="component" value="Chromosome 2"/>
</dbReference>
<dbReference type="GeneID" id="116659280"/>
<feature type="region of interest" description="Disordered" evidence="1">
    <location>
        <begin position="66"/>
        <end position="107"/>
    </location>
</feature>
<evidence type="ECO:0000313" key="2">
    <source>
        <dbReference type="Proteomes" id="UP000694856"/>
    </source>
</evidence>
<name>A0A8B8RYH6_CAMFR</name>
<proteinExistence type="predicted"/>
<protein>
    <submittedName>
        <fullName evidence="3">E3 ubiquitin-protein ligase Hakai-like</fullName>
    </submittedName>
</protein>